<keyword evidence="3" id="KW-1185">Reference proteome</keyword>
<feature type="compositionally biased region" description="Basic and acidic residues" evidence="1">
    <location>
        <begin position="191"/>
        <end position="204"/>
    </location>
</feature>
<gene>
    <name evidence="2" type="ORF">GOODEAATRI_000138</name>
</gene>
<feature type="compositionally biased region" description="Low complexity" evidence="1">
    <location>
        <begin position="53"/>
        <end position="75"/>
    </location>
</feature>
<reference evidence="2 3" key="1">
    <citation type="submission" date="2021-06" db="EMBL/GenBank/DDBJ databases">
        <authorList>
            <person name="Palmer J.M."/>
        </authorList>
    </citation>
    <scope>NUCLEOTIDE SEQUENCE [LARGE SCALE GENOMIC DNA]</scope>
    <source>
        <strain evidence="2 3">GA_2019</strain>
        <tissue evidence="2">Muscle</tissue>
    </source>
</reference>
<feature type="compositionally biased region" description="Polar residues" evidence="1">
    <location>
        <begin position="24"/>
        <end position="39"/>
    </location>
</feature>
<feature type="region of interest" description="Disordered" evidence="1">
    <location>
        <begin position="24"/>
        <end position="78"/>
    </location>
</feature>
<comment type="caution">
    <text evidence="2">The sequence shown here is derived from an EMBL/GenBank/DDBJ whole genome shotgun (WGS) entry which is preliminary data.</text>
</comment>
<evidence type="ECO:0000256" key="1">
    <source>
        <dbReference type="SAM" id="MobiDB-lite"/>
    </source>
</evidence>
<organism evidence="2 3">
    <name type="scientific">Goodea atripinnis</name>
    <dbReference type="NCBI Taxonomy" id="208336"/>
    <lineage>
        <taxon>Eukaryota</taxon>
        <taxon>Metazoa</taxon>
        <taxon>Chordata</taxon>
        <taxon>Craniata</taxon>
        <taxon>Vertebrata</taxon>
        <taxon>Euteleostomi</taxon>
        <taxon>Actinopterygii</taxon>
        <taxon>Neopterygii</taxon>
        <taxon>Teleostei</taxon>
        <taxon>Neoteleostei</taxon>
        <taxon>Acanthomorphata</taxon>
        <taxon>Ovalentaria</taxon>
        <taxon>Atherinomorphae</taxon>
        <taxon>Cyprinodontiformes</taxon>
        <taxon>Goodeidae</taxon>
        <taxon>Goodea</taxon>
    </lineage>
</organism>
<evidence type="ECO:0000313" key="3">
    <source>
        <dbReference type="Proteomes" id="UP001476798"/>
    </source>
</evidence>
<protein>
    <submittedName>
        <fullName evidence="2">Uncharacterized protein</fullName>
    </submittedName>
</protein>
<dbReference type="Proteomes" id="UP001476798">
    <property type="component" value="Unassembled WGS sequence"/>
</dbReference>
<feature type="compositionally biased region" description="Polar residues" evidence="1">
    <location>
        <begin position="231"/>
        <end position="253"/>
    </location>
</feature>
<feature type="region of interest" description="Disordered" evidence="1">
    <location>
        <begin position="183"/>
        <end position="253"/>
    </location>
</feature>
<proteinExistence type="predicted"/>
<evidence type="ECO:0000313" key="2">
    <source>
        <dbReference type="EMBL" id="MEQ2170424.1"/>
    </source>
</evidence>
<feature type="non-terminal residue" evidence="2">
    <location>
        <position position="1"/>
    </location>
</feature>
<feature type="compositionally biased region" description="Polar residues" evidence="1">
    <location>
        <begin position="205"/>
        <end position="217"/>
    </location>
</feature>
<dbReference type="EMBL" id="JAHRIO010039985">
    <property type="protein sequence ID" value="MEQ2170424.1"/>
    <property type="molecule type" value="Genomic_DNA"/>
</dbReference>
<sequence length="383" mass="40868">VVKKPAVNSSDEWCAKRPSDDTVSIVSSLHSSPTVSPQGSPRKGCPLLPTGKSDNLSDSSHSEISSRSSICSVDSAQASGPDDRFVARGYAARPFSSSLSTEELTPDHTSLDSVVDSGRGSWTSCSSNSHESFQILPTSSCRPWDHGIHGHPLSLPHMHLSGLKHTSLCRTVAEAEAARPSWANDFPANRHTRDSSSDLSEQVRESWTSSGSLSDNYEGNYGTIKRRNTSEHPSSPANEEGGQSTDASYKTVTSSTEKGLIVYCVTSPTKDERYRAPPPTPPGYQGLALGDLGLTDGVVSGPGSPLPRPPHLRPPDYNVALQRSKLLQSPGAASGLAEARRLHLQHQDGRAVSSTQGNSIAPSICHSSQDLANSEDGRMLLYF</sequence>
<name>A0ABV0NG86_9TELE</name>
<accession>A0ABV0NG86</accession>